<dbReference type="Proteomes" id="UP000034727">
    <property type="component" value="Unassembled WGS sequence"/>
</dbReference>
<protein>
    <submittedName>
        <fullName evidence="1">Uncharacterized protein</fullName>
    </submittedName>
</protein>
<proteinExistence type="predicted"/>
<dbReference type="EMBL" id="LCLJ01000006">
    <property type="protein sequence ID" value="KKU15607.1"/>
    <property type="molecule type" value="Genomic_DNA"/>
</dbReference>
<sequence>MASMTKKKKAAIIVIAFGVVASVFIISGGNGGRAFSINTSLENSGENSLNFERGTTSYGGSSSMPDSQNFTESFIDKYAAEIVKRNPTGPFEYNNKKALSMPKETVLAEIMDEEIMRGIYSGLALETDIRGLSDNSMAAVLSYVKRLRAANEAAFSKAGIDMETGIYEWLGENNPDKITRYSDSLSSLIPDLLSISVPSSWKNIHLSIIRHEQKKLAILKSILNINNDPLRAMAAANEIENLIAEEDDVARLIEAGVKDVIKT</sequence>
<comment type="caution">
    <text evidence="1">The sequence shown here is derived from an EMBL/GenBank/DDBJ whole genome shotgun (WGS) entry which is preliminary data.</text>
</comment>
<dbReference type="AlphaFoldDB" id="A0A0G1N5R7"/>
<accession>A0A0G1N5R7</accession>
<gene>
    <name evidence="1" type="ORF">UX22_C0006G0015</name>
</gene>
<evidence type="ECO:0000313" key="1">
    <source>
        <dbReference type="EMBL" id="KKU15607.1"/>
    </source>
</evidence>
<evidence type="ECO:0000313" key="2">
    <source>
        <dbReference type="Proteomes" id="UP000034727"/>
    </source>
</evidence>
<name>A0A0G1N5R7_9BACT</name>
<reference evidence="1 2" key="1">
    <citation type="journal article" date="2015" name="Nature">
        <title>rRNA introns, odd ribosomes, and small enigmatic genomes across a large radiation of phyla.</title>
        <authorList>
            <person name="Brown C.T."/>
            <person name="Hug L.A."/>
            <person name="Thomas B.C."/>
            <person name="Sharon I."/>
            <person name="Castelle C.J."/>
            <person name="Singh A."/>
            <person name="Wilkins M.J."/>
            <person name="Williams K.H."/>
            <person name="Banfield J.F."/>
        </authorList>
    </citation>
    <scope>NUCLEOTIDE SEQUENCE [LARGE SCALE GENOMIC DNA]</scope>
</reference>
<organism evidence="1 2">
    <name type="scientific">Candidatus Jorgensenbacteria bacterium GW2011_GWA2_45_9</name>
    <dbReference type="NCBI Taxonomy" id="1618663"/>
    <lineage>
        <taxon>Bacteria</taxon>
        <taxon>Candidatus Joergenseniibacteriota</taxon>
    </lineage>
</organism>